<evidence type="ECO:0000313" key="4">
    <source>
        <dbReference type="Proteomes" id="UP001165060"/>
    </source>
</evidence>
<evidence type="ECO:0000313" key="3">
    <source>
        <dbReference type="EMBL" id="GMI25954.1"/>
    </source>
</evidence>
<keyword evidence="4" id="KW-1185">Reference proteome</keyword>
<proteinExistence type="predicted"/>
<dbReference type="Gene3D" id="1.25.40.90">
    <property type="match status" value="1"/>
</dbReference>
<reference evidence="3 4" key="1">
    <citation type="journal article" date="2023" name="Commun. Biol.">
        <title>Genome analysis of Parmales, the sister group of diatoms, reveals the evolutionary specialization of diatoms from phago-mixotrophs to photoautotrophs.</title>
        <authorList>
            <person name="Ban H."/>
            <person name="Sato S."/>
            <person name="Yoshikawa S."/>
            <person name="Yamada K."/>
            <person name="Nakamura Y."/>
            <person name="Ichinomiya M."/>
            <person name="Sato N."/>
            <person name="Blanc-Mathieu R."/>
            <person name="Endo H."/>
            <person name="Kuwata A."/>
            <person name="Ogata H."/>
        </authorList>
    </citation>
    <scope>NUCLEOTIDE SEQUENCE [LARGE SCALE GENOMIC DNA]</scope>
</reference>
<accession>A0ABQ6MGL6</accession>
<sequence length="285" mass="31596">PRSGSRPPRSPPRASPRAPPRAAVSRYRPPPKPSPVSQLLSGASAAASTGSAFVARQASLARERLPPPAELKRRAAESAARAADLTGRYTRELKGMMSSELEQVLLKATRPSDVAVKPKHAERLVGVTYQISGQYDLYDPILRKLWAKMAEMDMRTNIKALYVLHRFASDGSPDHAASLKSRLRELRRTRDPKRKANFFNSRQLLTTSADPDMIPFKAFMARYAQYVLARSQCFGGQFLEVSSPPPPAKGGRQRPLTDTCLRLEHLEQARLVLKNGVACKVKDEE</sequence>
<feature type="compositionally biased region" description="Pro residues" evidence="1">
    <location>
        <begin position="8"/>
        <end position="19"/>
    </location>
</feature>
<feature type="region of interest" description="Disordered" evidence="1">
    <location>
        <begin position="1"/>
        <end position="43"/>
    </location>
</feature>
<feature type="domain" description="ENTH" evidence="2">
    <location>
        <begin position="93"/>
        <end position="241"/>
    </location>
</feature>
<dbReference type="SUPFAM" id="SSF48464">
    <property type="entry name" value="ENTH/VHS domain"/>
    <property type="match status" value="1"/>
</dbReference>
<dbReference type="PROSITE" id="PS50942">
    <property type="entry name" value="ENTH"/>
    <property type="match status" value="1"/>
</dbReference>
<feature type="compositionally biased region" description="Basic and acidic residues" evidence="1">
    <location>
        <begin position="61"/>
        <end position="76"/>
    </location>
</feature>
<dbReference type="EMBL" id="BRYB01001447">
    <property type="protein sequence ID" value="GMI25954.1"/>
    <property type="molecule type" value="Genomic_DNA"/>
</dbReference>
<evidence type="ECO:0000256" key="1">
    <source>
        <dbReference type="SAM" id="MobiDB-lite"/>
    </source>
</evidence>
<dbReference type="Proteomes" id="UP001165060">
    <property type="component" value="Unassembled WGS sequence"/>
</dbReference>
<name>A0ABQ6MGL6_9STRA</name>
<dbReference type="InterPro" id="IPR008942">
    <property type="entry name" value="ENTH_VHS"/>
</dbReference>
<dbReference type="InterPro" id="IPR013809">
    <property type="entry name" value="ENTH"/>
</dbReference>
<feature type="non-terminal residue" evidence="3">
    <location>
        <position position="1"/>
    </location>
</feature>
<dbReference type="Pfam" id="PF07651">
    <property type="entry name" value="ANTH"/>
    <property type="match status" value="1"/>
</dbReference>
<protein>
    <recommendedName>
        <fullName evidence="2">ENTH domain-containing protein</fullName>
    </recommendedName>
</protein>
<comment type="caution">
    <text evidence="3">The sequence shown here is derived from an EMBL/GenBank/DDBJ whole genome shotgun (WGS) entry which is preliminary data.</text>
</comment>
<evidence type="ECO:0000259" key="2">
    <source>
        <dbReference type="PROSITE" id="PS50942"/>
    </source>
</evidence>
<dbReference type="InterPro" id="IPR011417">
    <property type="entry name" value="ANTH_dom"/>
</dbReference>
<gene>
    <name evidence="3" type="ORF">TeGR_g8598</name>
</gene>
<organism evidence="3 4">
    <name type="scientific">Tetraparma gracilis</name>
    <dbReference type="NCBI Taxonomy" id="2962635"/>
    <lineage>
        <taxon>Eukaryota</taxon>
        <taxon>Sar</taxon>
        <taxon>Stramenopiles</taxon>
        <taxon>Ochrophyta</taxon>
        <taxon>Bolidophyceae</taxon>
        <taxon>Parmales</taxon>
        <taxon>Triparmaceae</taxon>
        <taxon>Tetraparma</taxon>
    </lineage>
</organism>
<feature type="region of interest" description="Disordered" evidence="1">
    <location>
        <begin position="59"/>
        <end position="82"/>
    </location>
</feature>